<comment type="caution">
    <text evidence="1">The sequence shown here is derived from an EMBL/GenBank/DDBJ whole genome shotgun (WGS) entry which is preliminary data.</text>
</comment>
<evidence type="ECO:0000313" key="1">
    <source>
        <dbReference type="EMBL" id="KAK8130374.1"/>
    </source>
</evidence>
<dbReference type="AlphaFoldDB" id="A0AAW0R913"/>
<evidence type="ECO:0000313" key="2">
    <source>
        <dbReference type="Proteomes" id="UP001392437"/>
    </source>
</evidence>
<protein>
    <submittedName>
        <fullName evidence="1">Uncharacterized protein</fullName>
    </submittedName>
</protein>
<name>A0AAW0R913_9PEZI</name>
<gene>
    <name evidence="1" type="ORF">PG999_002754</name>
</gene>
<accession>A0AAW0R913</accession>
<sequence length="95" mass="10687">MSASSQMIVQWNALHARKPNSAGAALHARKHSRAIPKHLLHELAPPTFSEIAWLLMLFFWSFFCCPVTRLAFEVIGWVLEDLVPEATDIALCTDL</sequence>
<reference evidence="1 2" key="1">
    <citation type="submission" date="2023-01" db="EMBL/GenBank/DDBJ databases">
        <title>Analysis of 21 Apiospora genomes using comparative genomics revels a genus with tremendous synthesis potential of carbohydrate active enzymes and secondary metabolites.</title>
        <authorList>
            <person name="Sorensen T."/>
        </authorList>
    </citation>
    <scope>NUCLEOTIDE SEQUENCE [LARGE SCALE GENOMIC DNA]</scope>
    <source>
        <strain evidence="1 2">CBS 117206</strain>
    </source>
</reference>
<keyword evidence="2" id="KW-1185">Reference proteome</keyword>
<dbReference type="EMBL" id="JAQQWP010000002">
    <property type="protein sequence ID" value="KAK8130374.1"/>
    <property type="molecule type" value="Genomic_DNA"/>
</dbReference>
<dbReference type="Proteomes" id="UP001392437">
    <property type="component" value="Unassembled WGS sequence"/>
</dbReference>
<organism evidence="1 2">
    <name type="scientific">Apiospora kogelbergensis</name>
    <dbReference type="NCBI Taxonomy" id="1337665"/>
    <lineage>
        <taxon>Eukaryota</taxon>
        <taxon>Fungi</taxon>
        <taxon>Dikarya</taxon>
        <taxon>Ascomycota</taxon>
        <taxon>Pezizomycotina</taxon>
        <taxon>Sordariomycetes</taxon>
        <taxon>Xylariomycetidae</taxon>
        <taxon>Amphisphaeriales</taxon>
        <taxon>Apiosporaceae</taxon>
        <taxon>Apiospora</taxon>
    </lineage>
</organism>
<proteinExistence type="predicted"/>